<feature type="transmembrane region" description="Helical" evidence="1">
    <location>
        <begin position="132"/>
        <end position="156"/>
    </location>
</feature>
<reference evidence="3 4" key="1">
    <citation type="submission" date="2018-08" db="EMBL/GenBank/DDBJ databases">
        <title>A genome reference for cultivated species of the human gut microbiota.</title>
        <authorList>
            <person name="Zou Y."/>
            <person name="Xue W."/>
            <person name="Luo G."/>
        </authorList>
    </citation>
    <scope>NUCLEOTIDE SEQUENCE [LARGE SCALE GENOMIC DNA]</scope>
    <source>
        <strain evidence="3 4">TM09-12</strain>
    </source>
</reference>
<evidence type="ECO:0000313" key="3">
    <source>
        <dbReference type="EMBL" id="RGJ06187.1"/>
    </source>
</evidence>
<comment type="caution">
    <text evidence="3">The sequence shown here is derived from an EMBL/GenBank/DDBJ whole genome shotgun (WGS) entry which is preliminary data.</text>
</comment>
<evidence type="ECO:0000313" key="4">
    <source>
        <dbReference type="Proteomes" id="UP000263014"/>
    </source>
</evidence>
<organism evidence="3 4">
    <name type="scientific">Hungatella hathewayi</name>
    <dbReference type="NCBI Taxonomy" id="154046"/>
    <lineage>
        <taxon>Bacteria</taxon>
        <taxon>Bacillati</taxon>
        <taxon>Bacillota</taxon>
        <taxon>Clostridia</taxon>
        <taxon>Lachnospirales</taxon>
        <taxon>Lachnospiraceae</taxon>
        <taxon>Hungatella</taxon>
    </lineage>
</organism>
<dbReference type="InterPro" id="IPR036890">
    <property type="entry name" value="HATPase_C_sf"/>
</dbReference>
<feature type="domain" description="Histidine kinase/HSP90-like ATPase" evidence="2">
    <location>
        <begin position="332"/>
        <end position="440"/>
    </location>
</feature>
<dbReference type="EMBL" id="QSON01000003">
    <property type="protein sequence ID" value="RGJ06187.1"/>
    <property type="molecule type" value="Genomic_DNA"/>
</dbReference>
<feature type="transmembrane region" description="Helical" evidence="1">
    <location>
        <begin position="37"/>
        <end position="55"/>
    </location>
</feature>
<feature type="transmembrane region" description="Helical" evidence="1">
    <location>
        <begin position="106"/>
        <end position="126"/>
    </location>
</feature>
<dbReference type="Pfam" id="PF02518">
    <property type="entry name" value="HATPase_c"/>
    <property type="match status" value="1"/>
</dbReference>
<dbReference type="Proteomes" id="UP000263014">
    <property type="component" value="Unassembled WGS sequence"/>
</dbReference>
<sequence length="440" mass="48692">MNFMFQFVQAGLDAGALAVCCEAIFQKRSEVKAKDLLLFPVLLVLCIVPRMNFTANERVIATLLTHGSEIVPANSIAGLLFLLFSVLLLNSIFFRWRDNGDVLSGTMAVFSLYLFVRCLCVAVLAACGASEAWLIPGSRVLTLALVLLLLCTPFYGQIQQLLQTGGGTVGIVSSDIAILLMAALSVLSFHVDRFVSYLWLISVLLLALLLLDSILLFLHRRRMQERKRFHMIEQYVPIVEELISQVRARQHEFQNRMLAIDAAVASADTLEEAKREVAALTDGIAINPNDRELLSCDSKIIAGMLFGKIKQAEAVGIHIELQLHGLFKKTAAPETEWIEVIGILLDNAIEASPKGSTIFIAGRKNGAYLELLVSNPAPAMTNTEFMALFRKGFTTKSSQEGRGYGLYNILCITERYHGKILTRNEHISEENYVVFGVLLP</sequence>
<proteinExistence type="predicted"/>
<keyword evidence="1" id="KW-0472">Membrane</keyword>
<name>A0A374PAD8_9FIRM</name>
<feature type="transmembrane region" description="Helical" evidence="1">
    <location>
        <begin position="168"/>
        <end position="191"/>
    </location>
</feature>
<dbReference type="GO" id="GO:0042802">
    <property type="term" value="F:identical protein binding"/>
    <property type="evidence" value="ECO:0007669"/>
    <property type="project" value="TreeGrafter"/>
</dbReference>
<dbReference type="PANTHER" id="PTHR40448:SF1">
    <property type="entry name" value="TWO-COMPONENT SENSOR HISTIDINE KINASE"/>
    <property type="match status" value="1"/>
</dbReference>
<keyword evidence="1" id="KW-1133">Transmembrane helix</keyword>
<protein>
    <submittedName>
        <fullName evidence="3">GHKL domain-containing protein</fullName>
    </submittedName>
</protein>
<gene>
    <name evidence="3" type="ORF">DXD79_09385</name>
</gene>
<dbReference type="SUPFAM" id="SSF55874">
    <property type="entry name" value="ATPase domain of HSP90 chaperone/DNA topoisomerase II/histidine kinase"/>
    <property type="match status" value="1"/>
</dbReference>
<dbReference type="Gene3D" id="3.30.565.10">
    <property type="entry name" value="Histidine kinase-like ATPase, C-terminal domain"/>
    <property type="match status" value="1"/>
</dbReference>
<feature type="transmembrane region" description="Helical" evidence="1">
    <location>
        <begin position="75"/>
        <end position="94"/>
    </location>
</feature>
<dbReference type="RefSeq" id="WP_117622080.1">
    <property type="nucleotide sequence ID" value="NZ_QSON01000003.1"/>
</dbReference>
<accession>A0A374PAD8</accession>
<dbReference type="AlphaFoldDB" id="A0A374PAD8"/>
<dbReference type="SMART" id="SM00387">
    <property type="entry name" value="HATPase_c"/>
    <property type="match status" value="1"/>
</dbReference>
<evidence type="ECO:0000256" key="1">
    <source>
        <dbReference type="SAM" id="Phobius"/>
    </source>
</evidence>
<feature type="transmembrane region" description="Helical" evidence="1">
    <location>
        <begin position="197"/>
        <end position="218"/>
    </location>
</feature>
<dbReference type="PANTHER" id="PTHR40448">
    <property type="entry name" value="TWO-COMPONENT SENSOR HISTIDINE KINASE"/>
    <property type="match status" value="1"/>
</dbReference>
<evidence type="ECO:0000259" key="2">
    <source>
        <dbReference type="SMART" id="SM00387"/>
    </source>
</evidence>
<keyword evidence="1" id="KW-0812">Transmembrane</keyword>
<dbReference type="InterPro" id="IPR003594">
    <property type="entry name" value="HATPase_dom"/>
</dbReference>